<accession>A0A2V3W333</accession>
<protein>
    <submittedName>
        <fullName evidence="2">2-keto-myo-inositol dehydratase</fullName>
    </submittedName>
</protein>
<reference evidence="2 3" key="1">
    <citation type="submission" date="2018-05" db="EMBL/GenBank/DDBJ databases">
        <title>Genomic Encyclopedia of Type Strains, Phase IV (KMG-IV): sequencing the most valuable type-strain genomes for metagenomic binning, comparative biology and taxonomic classification.</title>
        <authorList>
            <person name="Goeker M."/>
        </authorList>
    </citation>
    <scope>NUCLEOTIDE SEQUENCE [LARGE SCALE GENOMIC DNA]</scope>
    <source>
        <strain evidence="2 3">DSM 28556</strain>
    </source>
</reference>
<dbReference type="InterPro" id="IPR050312">
    <property type="entry name" value="IolE/XylAMocC-like"/>
</dbReference>
<evidence type="ECO:0000313" key="3">
    <source>
        <dbReference type="Proteomes" id="UP000247978"/>
    </source>
</evidence>
<evidence type="ECO:0000313" key="2">
    <source>
        <dbReference type="EMBL" id="PXW86665.1"/>
    </source>
</evidence>
<proteinExistence type="predicted"/>
<sequence length="294" mass="34197">MSQCKIGTAPVSWGIWFTEDDKQMSWERCLDEMAIAGYTGMELGPWGYMPNKANKLKEELKKRDIQLVSTTLMDDLTCTKNTNKMIEQLDEMASIQVQFEEAKYVVLIDACYTDLFTGKQIRKKDLTEREKDIFYHNIKKINNHAKTKYDLEVVYHPHSQTHIETEEQIEEFLERTNINLCFDTGHHAYMGADVINFIKQHHNRISYIHLKNCDLSVLEATQQNNWSLAKAVQEGVMVEPAKGIVDMNKLVQILKKINFDGWIIVEQDMYPAPFEKPLPIAKRTRNYLREIGMG</sequence>
<dbReference type="SUPFAM" id="SSF51658">
    <property type="entry name" value="Xylose isomerase-like"/>
    <property type="match status" value="1"/>
</dbReference>
<dbReference type="InterPro" id="IPR013022">
    <property type="entry name" value="Xyl_isomerase-like_TIM-brl"/>
</dbReference>
<feature type="domain" description="Xylose isomerase-like TIM barrel" evidence="1">
    <location>
        <begin position="31"/>
        <end position="290"/>
    </location>
</feature>
<comment type="caution">
    <text evidence="2">The sequence shown here is derived from an EMBL/GenBank/DDBJ whole genome shotgun (WGS) entry which is preliminary data.</text>
</comment>
<dbReference type="Proteomes" id="UP000247978">
    <property type="component" value="Unassembled WGS sequence"/>
</dbReference>
<dbReference type="AlphaFoldDB" id="A0A2V3W333"/>
<dbReference type="RefSeq" id="WP_244916491.1">
    <property type="nucleotide sequence ID" value="NZ_JBHUHB010000001.1"/>
</dbReference>
<gene>
    <name evidence="2" type="ORF">DFR56_107187</name>
</gene>
<keyword evidence="3" id="KW-1185">Reference proteome</keyword>
<name>A0A2V3W333_9BACI</name>
<dbReference type="EMBL" id="QJJQ01000007">
    <property type="protein sequence ID" value="PXW86665.1"/>
    <property type="molecule type" value="Genomic_DNA"/>
</dbReference>
<dbReference type="Gene3D" id="3.20.20.150">
    <property type="entry name" value="Divalent-metal-dependent TIM barrel enzymes"/>
    <property type="match status" value="1"/>
</dbReference>
<organism evidence="2 3">
    <name type="scientific">Pseudogracilibacillus auburnensis</name>
    <dbReference type="NCBI Taxonomy" id="1494959"/>
    <lineage>
        <taxon>Bacteria</taxon>
        <taxon>Bacillati</taxon>
        <taxon>Bacillota</taxon>
        <taxon>Bacilli</taxon>
        <taxon>Bacillales</taxon>
        <taxon>Bacillaceae</taxon>
        <taxon>Pseudogracilibacillus</taxon>
    </lineage>
</organism>
<dbReference type="InterPro" id="IPR036237">
    <property type="entry name" value="Xyl_isomerase-like_sf"/>
</dbReference>
<dbReference type="Pfam" id="PF01261">
    <property type="entry name" value="AP_endonuc_2"/>
    <property type="match status" value="1"/>
</dbReference>
<dbReference type="PANTHER" id="PTHR12110:SF41">
    <property type="entry name" value="INOSOSE DEHYDRATASE"/>
    <property type="match status" value="1"/>
</dbReference>
<dbReference type="PANTHER" id="PTHR12110">
    <property type="entry name" value="HYDROXYPYRUVATE ISOMERASE"/>
    <property type="match status" value="1"/>
</dbReference>
<evidence type="ECO:0000259" key="1">
    <source>
        <dbReference type="Pfam" id="PF01261"/>
    </source>
</evidence>